<reference evidence="8 9" key="1">
    <citation type="submission" date="2016-11" db="EMBL/GenBank/DDBJ databases">
        <authorList>
            <person name="Jaros S."/>
            <person name="Januszkiewicz K."/>
            <person name="Wedrychowicz H."/>
        </authorList>
    </citation>
    <scope>NUCLEOTIDE SEQUENCE [LARGE SCALE GENOMIC DNA]</scope>
    <source>
        <strain evidence="8 9">DSM 28715</strain>
    </source>
</reference>
<dbReference type="GO" id="GO:0008374">
    <property type="term" value="F:O-acyltransferase activity"/>
    <property type="evidence" value="ECO:0007669"/>
    <property type="project" value="TreeGrafter"/>
</dbReference>
<dbReference type="PROSITE" id="PS00101">
    <property type="entry name" value="HEXAPEP_TRANSFERASES"/>
    <property type="match status" value="1"/>
</dbReference>
<dbReference type="PANTHER" id="PTHR23416">
    <property type="entry name" value="SIALIC ACID SYNTHASE-RELATED"/>
    <property type="match status" value="1"/>
</dbReference>
<dbReference type="InterPro" id="IPR011004">
    <property type="entry name" value="Trimer_LpxA-like_sf"/>
</dbReference>
<dbReference type="InterPro" id="IPR018357">
    <property type="entry name" value="Hexapep_transf_CS"/>
</dbReference>
<dbReference type="PANTHER" id="PTHR23416:SF23">
    <property type="entry name" value="ACETYLTRANSFERASE C18B11.09C-RELATED"/>
    <property type="match status" value="1"/>
</dbReference>
<evidence type="ECO:0000256" key="7">
    <source>
        <dbReference type="ARBA" id="ARBA00067695"/>
    </source>
</evidence>
<organism evidence="8 9">
    <name type="scientific">Cognatiyoonia sediminum</name>
    <dbReference type="NCBI Taxonomy" id="1508389"/>
    <lineage>
        <taxon>Bacteria</taxon>
        <taxon>Pseudomonadati</taxon>
        <taxon>Pseudomonadota</taxon>
        <taxon>Alphaproteobacteria</taxon>
        <taxon>Rhodobacterales</taxon>
        <taxon>Paracoccaceae</taxon>
        <taxon>Cognatiyoonia</taxon>
    </lineage>
</organism>
<dbReference type="InterPro" id="IPR001451">
    <property type="entry name" value="Hexapep"/>
</dbReference>
<dbReference type="InterPro" id="IPR051159">
    <property type="entry name" value="Hexapeptide_acetyltransf"/>
</dbReference>
<evidence type="ECO:0000256" key="2">
    <source>
        <dbReference type="ARBA" id="ARBA00022458"/>
    </source>
</evidence>
<keyword evidence="5" id="KW-0012">Acyltransferase</keyword>
<keyword evidence="4" id="KW-0677">Repeat</keyword>
<dbReference type="RefSeq" id="WP_072898515.1">
    <property type="nucleotide sequence ID" value="NZ_FQXB01000001.1"/>
</dbReference>
<keyword evidence="2" id="KW-0536">Nodulation</keyword>
<comment type="function">
    <text evidence="6">Acetyltransferase implicated in the O-acetylation of Nod factors.</text>
</comment>
<dbReference type="OrthoDB" id="9815592at2"/>
<dbReference type="SUPFAM" id="SSF51161">
    <property type="entry name" value="Trimeric LpxA-like enzymes"/>
    <property type="match status" value="1"/>
</dbReference>
<dbReference type="Pfam" id="PF00132">
    <property type="entry name" value="Hexapep"/>
    <property type="match status" value="1"/>
</dbReference>
<dbReference type="FunFam" id="2.160.10.10:FF:000025">
    <property type="entry name" value="Hexapeptide-repeat containing-acetyltransferase"/>
    <property type="match status" value="1"/>
</dbReference>
<dbReference type="Proteomes" id="UP000184074">
    <property type="component" value="Unassembled WGS sequence"/>
</dbReference>
<keyword evidence="3 8" id="KW-0808">Transferase</keyword>
<evidence type="ECO:0000256" key="3">
    <source>
        <dbReference type="ARBA" id="ARBA00022679"/>
    </source>
</evidence>
<evidence type="ECO:0000256" key="5">
    <source>
        <dbReference type="ARBA" id="ARBA00023315"/>
    </source>
</evidence>
<name>A0A1M5L819_9RHOB</name>
<comment type="similarity">
    <text evidence="1">Belongs to the transferase hexapeptide repeat family.</text>
</comment>
<evidence type="ECO:0000256" key="4">
    <source>
        <dbReference type="ARBA" id="ARBA00022737"/>
    </source>
</evidence>
<accession>A0A1M5L819</accession>
<evidence type="ECO:0000313" key="9">
    <source>
        <dbReference type="Proteomes" id="UP000184074"/>
    </source>
</evidence>
<dbReference type="Gene3D" id="2.160.10.10">
    <property type="entry name" value="Hexapeptide repeat proteins"/>
    <property type="match status" value="1"/>
</dbReference>
<dbReference type="CDD" id="cd03357">
    <property type="entry name" value="LbH_MAT_GAT"/>
    <property type="match status" value="1"/>
</dbReference>
<sequence>MTEYEKLLAGQPYNPRDPEISEKQMAGIAAKAALEEIPETDIFAWIQALTKVFGQMNEPSFVMPPFTISFGSHVRLGKWCFVNRGATFLDDNLITLGDHVAVGPNVQFITATHPLRSEDRIKLKPDQFPPFEVVNIAHPITVGDFAWIGAGAIIMPGVTIGARAVVGAGSVVTKDVPPNMVVAGNPAKIMKSVDD</sequence>
<evidence type="ECO:0000256" key="6">
    <source>
        <dbReference type="ARBA" id="ARBA00055587"/>
    </source>
</evidence>
<gene>
    <name evidence="8" type="ORF">SAMN05444003_0155</name>
</gene>
<protein>
    <recommendedName>
        <fullName evidence="7">Nodulation protein L</fullName>
    </recommendedName>
</protein>
<keyword evidence="9" id="KW-1185">Reference proteome</keyword>
<proteinExistence type="inferred from homology"/>
<dbReference type="EMBL" id="FQXB01000001">
    <property type="protein sequence ID" value="SHG61158.1"/>
    <property type="molecule type" value="Genomic_DNA"/>
</dbReference>
<evidence type="ECO:0000256" key="1">
    <source>
        <dbReference type="ARBA" id="ARBA00007274"/>
    </source>
</evidence>
<evidence type="ECO:0000313" key="8">
    <source>
        <dbReference type="EMBL" id="SHG61158.1"/>
    </source>
</evidence>
<dbReference type="STRING" id="1508389.SAMN05444003_0155"/>
<dbReference type="AlphaFoldDB" id="A0A1M5L819"/>